<dbReference type="RefSeq" id="WP_072890345.1">
    <property type="nucleotide sequence ID" value="NZ_FRAE01000076.1"/>
</dbReference>
<reference evidence="3" key="1">
    <citation type="submission" date="2016-11" db="EMBL/GenBank/DDBJ databases">
        <authorList>
            <person name="Varghese N."/>
            <person name="Submissions S."/>
        </authorList>
    </citation>
    <scope>NUCLEOTIDE SEQUENCE [LARGE SCALE GENOMIC DNA]</scope>
    <source>
        <strain evidence="3">DSM 15518</strain>
    </source>
</reference>
<feature type="domain" description="HTH luxR-type" evidence="1">
    <location>
        <begin position="261"/>
        <end position="288"/>
    </location>
</feature>
<proteinExistence type="predicted"/>
<accession>A0A1M6SSJ9</accession>
<gene>
    <name evidence="2" type="ORF">SAMN02744037_02420</name>
</gene>
<sequence>MKHIDFKRELKIRNYLHAYIERKNEFALRELYLILKKDLVNVLFRPLKVLPATIENQKRNFLYKTQKKEINEIIARIDNSIKNSKNSSFKEKATIKRQQYEEKLNINIKYDYFFQNAREDFYKERLLIDNPNPECKTYDIFTEFWLSIRNLTFNKLRDKLNSWQTSTYQYFLVVRFAEHYWSFLQMKYRQYYVYLNTKKNTVIEVMSLDTYNSSEEETYKIDIYQFKNNIYSSVKTSDELDIKNLPLQGNQKKIYSYLIQGYKNKEIAKLMNIDASTVSTQKSRIKSKLYDYIKEQGYTS</sequence>
<dbReference type="InterPro" id="IPR016032">
    <property type="entry name" value="Sig_transdc_resp-reg_C-effctor"/>
</dbReference>
<dbReference type="PRINTS" id="PR00038">
    <property type="entry name" value="HTHLUXR"/>
</dbReference>
<evidence type="ECO:0000313" key="2">
    <source>
        <dbReference type="EMBL" id="SHK47627.1"/>
    </source>
</evidence>
<name>A0A1M6SSJ9_9FIRM</name>
<dbReference type="SUPFAM" id="SSF46894">
    <property type="entry name" value="C-terminal effector domain of the bipartite response regulators"/>
    <property type="match status" value="1"/>
</dbReference>
<organism evidence="2 3">
    <name type="scientific">Tepidibacter formicigenes DSM 15518</name>
    <dbReference type="NCBI Taxonomy" id="1123349"/>
    <lineage>
        <taxon>Bacteria</taxon>
        <taxon>Bacillati</taxon>
        <taxon>Bacillota</taxon>
        <taxon>Clostridia</taxon>
        <taxon>Peptostreptococcales</taxon>
        <taxon>Peptostreptococcaceae</taxon>
        <taxon>Tepidibacter</taxon>
    </lineage>
</organism>
<dbReference type="GO" id="GO:0003677">
    <property type="term" value="F:DNA binding"/>
    <property type="evidence" value="ECO:0007669"/>
    <property type="project" value="InterPro"/>
</dbReference>
<dbReference type="InterPro" id="IPR036388">
    <property type="entry name" value="WH-like_DNA-bd_sf"/>
</dbReference>
<dbReference type="InterPro" id="IPR000792">
    <property type="entry name" value="Tscrpt_reg_LuxR_C"/>
</dbReference>
<dbReference type="OrthoDB" id="9796655at2"/>
<dbReference type="Proteomes" id="UP000242497">
    <property type="component" value="Unassembled WGS sequence"/>
</dbReference>
<dbReference type="GO" id="GO:0006355">
    <property type="term" value="P:regulation of DNA-templated transcription"/>
    <property type="evidence" value="ECO:0007669"/>
    <property type="project" value="InterPro"/>
</dbReference>
<evidence type="ECO:0000259" key="1">
    <source>
        <dbReference type="PROSITE" id="PS00622"/>
    </source>
</evidence>
<dbReference type="Pfam" id="PF00196">
    <property type="entry name" value="GerE"/>
    <property type="match status" value="1"/>
</dbReference>
<dbReference type="AlphaFoldDB" id="A0A1M6SSJ9"/>
<dbReference type="PROSITE" id="PS00622">
    <property type="entry name" value="HTH_LUXR_1"/>
    <property type="match status" value="1"/>
</dbReference>
<evidence type="ECO:0000313" key="3">
    <source>
        <dbReference type="Proteomes" id="UP000242497"/>
    </source>
</evidence>
<keyword evidence="3" id="KW-1185">Reference proteome</keyword>
<dbReference type="Gene3D" id="1.10.10.10">
    <property type="entry name" value="Winged helix-like DNA-binding domain superfamily/Winged helix DNA-binding domain"/>
    <property type="match status" value="1"/>
</dbReference>
<dbReference type="EMBL" id="FRAE01000076">
    <property type="protein sequence ID" value="SHK47627.1"/>
    <property type="molecule type" value="Genomic_DNA"/>
</dbReference>
<protein>
    <submittedName>
        <fullName evidence="2">Regulatory protein, luxR family</fullName>
    </submittedName>
</protein>